<dbReference type="EMBL" id="CP042435">
    <property type="protein sequence ID" value="QEC67864.1"/>
    <property type="molecule type" value="Genomic_DNA"/>
</dbReference>
<feature type="chain" id="PRO_5022901725" evidence="1">
    <location>
        <begin position="20"/>
        <end position="244"/>
    </location>
</feature>
<name>A0A5B8V8X2_9BACT</name>
<dbReference type="InterPro" id="IPR005901">
    <property type="entry name" value="GLPGLI"/>
</dbReference>
<organism evidence="2 3">
    <name type="scientific">Panacibacter ginsenosidivorans</name>
    <dbReference type="NCBI Taxonomy" id="1813871"/>
    <lineage>
        <taxon>Bacteria</taxon>
        <taxon>Pseudomonadati</taxon>
        <taxon>Bacteroidota</taxon>
        <taxon>Chitinophagia</taxon>
        <taxon>Chitinophagales</taxon>
        <taxon>Chitinophagaceae</taxon>
        <taxon>Panacibacter</taxon>
    </lineage>
</organism>
<gene>
    <name evidence="2" type="ORF">FRZ67_11345</name>
</gene>
<reference evidence="2 3" key="1">
    <citation type="journal article" date="2016" name="Int. J. Syst. Evol. Microbiol.">
        <title>Panacibacter ginsenosidivorans gen. nov., sp. nov., with ginsenoside converting activity isolated from soil of a ginseng field.</title>
        <authorList>
            <person name="Siddiqi M.Z."/>
            <person name="Muhammad Shafi S."/>
            <person name="Choi K.D."/>
            <person name="Im W.T."/>
        </authorList>
    </citation>
    <scope>NUCLEOTIDE SEQUENCE [LARGE SCALE GENOMIC DNA]</scope>
    <source>
        <strain evidence="2 3">Gsoil1550</strain>
    </source>
</reference>
<dbReference type="NCBIfam" id="TIGR01200">
    <property type="entry name" value="GLPGLI"/>
    <property type="match status" value="1"/>
</dbReference>
<feature type="signal peptide" evidence="1">
    <location>
        <begin position="1"/>
        <end position="19"/>
    </location>
</feature>
<keyword evidence="3" id="KW-1185">Reference proteome</keyword>
<accession>A0A5B8V8X2</accession>
<dbReference type="Proteomes" id="UP000321533">
    <property type="component" value="Chromosome"/>
</dbReference>
<dbReference type="RefSeq" id="WP_147189671.1">
    <property type="nucleotide sequence ID" value="NZ_CP042435.1"/>
</dbReference>
<evidence type="ECO:0000313" key="2">
    <source>
        <dbReference type="EMBL" id="QEC67864.1"/>
    </source>
</evidence>
<dbReference type="KEGG" id="pgin:FRZ67_11345"/>
<proteinExistence type="predicted"/>
<sequence>MKRYAVTAFMLFCAAMANAQIKEGTIIYERKADLHRRMQDEQMKAMVPQFRTDKQQLFFKENISVYKAIAEDEAPDPFDDGNGGRIMIRIGGPGDGGILYKNFSTQQFFEQTSLGDKDFIIDDTVKAQPWKLSDETKVILGHTCKKATVKTSMGSDVTAWYTDDIPLPIGPENFNGLPGAILMMDVNNAEIVFTAVEIKNVADAKELKVPSSGKHISRADFQKKMDELFGPPTPDGRRIITREN</sequence>
<evidence type="ECO:0000256" key="1">
    <source>
        <dbReference type="SAM" id="SignalP"/>
    </source>
</evidence>
<keyword evidence="1" id="KW-0732">Signal</keyword>
<evidence type="ECO:0000313" key="3">
    <source>
        <dbReference type="Proteomes" id="UP000321533"/>
    </source>
</evidence>
<dbReference type="OrthoDB" id="1440774at2"/>
<protein>
    <submittedName>
        <fullName evidence="2">GLPGLI family protein</fullName>
    </submittedName>
</protein>
<dbReference type="AlphaFoldDB" id="A0A5B8V8X2"/>
<dbReference type="Pfam" id="PF22252">
    <property type="entry name" value="PNGase_F-II_N"/>
    <property type="match status" value="1"/>
</dbReference>